<evidence type="ECO:0000313" key="2">
    <source>
        <dbReference type="WBParaSite" id="PTRK_0000635900.1"/>
    </source>
</evidence>
<evidence type="ECO:0000313" key="1">
    <source>
        <dbReference type="Proteomes" id="UP000038045"/>
    </source>
</evidence>
<keyword evidence="1" id="KW-1185">Reference proteome</keyword>
<sequence>MFRSIKRSRKTIQIENLLDTMRYREELESYTRNKRKLQKAKNKVTAWLNKNNNKMWTSSAYLLGSHGNNYSTSLKNVSREDSKSSNLSFIPDIIISPSNDDKIIPKRRKTPSLSLIYNFDSNLSQSVTSNFSISIEETGEAISPFKL</sequence>
<dbReference type="AlphaFoldDB" id="A0A0N4ZF27"/>
<protein>
    <submittedName>
        <fullName evidence="2">Uncharacterized protein</fullName>
    </submittedName>
</protein>
<name>A0A0N4ZF27_PARTI</name>
<reference evidence="2" key="1">
    <citation type="submission" date="2017-02" db="UniProtKB">
        <authorList>
            <consortium name="WormBaseParasite"/>
        </authorList>
    </citation>
    <scope>IDENTIFICATION</scope>
</reference>
<organism evidence="1 2">
    <name type="scientific">Parastrongyloides trichosuri</name>
    <name type="common">Possum-specific nematode worm</name>
    <dbReference type="NCBI Taxonomy" id="131310"/>
    <lineage>
        <taxon>Eukaryota</taxon>
        <taxon>Metazoa</taxon>
        <taxon>Ecdysozoa</taxon>
        <taxon>Nematoda</taxon>
        <taxon>Chromadorea</taxon>
        <taxon>Rhabditida</taxon>
        <taxon>Tylenchina</taxon>
        <taxon>Panagrolaimomorpha</taxon>
        <taxon>Strongyloidoidea</taxon>
        <taxon>Strongyloididae</taxon>
        <taxon>Parastrongyloides</taxon>
    </lineage>
</organism>
<dbReference type="WBParaSite" id="PTRK_0000635900.1">
    <property type="protein sequence ID" value="PTRK_0000635900.1"/>
    <property type="gene ID" value="PTRK_0000635900"/>
</dbReference>
<dbReference type="Proteomes" id="UP000038045">
    <property type="component" value="Unplaced"/>
</dbReference>
<accession>A0A0N4ZF27</accession>
<proteinExistence type="predicted"/>